<dbReference type="Gene3D" id="1.10.10.10">
    <property type="entry name" value="Winged helix-like DNA-binding domain superfamily/Winged helix DNA-binding domain"/>
    <property type="match status" value="1"/>
</dbReference>
<dbReference type="InterPro" id="IPR039422">
    <property type="entry name" value="MarR/SlyA-like"/>
</dbReference>
<evidence type="ECO:0000313" key="2">
    <source>
        <dbReference type="EMBL" id="GLY88141.1"/>
    </source>
</evidence>
<organism evidence="2 3">
    <name type="scientific">Actinoallomurus iriomotensis</name>
    <dbReference type="NCBI Taxonomy" id="478107"/>
    <lineage>
        <taxon>Bacteria</taxon>
        <taxon>Bacillati</taxon>
        <taxon>Actinomycetota</taxon>
        <taxon>Actinomycetes</taxon>
        <taxon>Streptosporangiales</taxon>
        <taxon>Thermomonosporaceae</taxon>
        <taxon>Actinoallomurus</taxon>
    </lineage>
</organism>
<dbReference type="AlphaFoldDB" id="A0A9W6S6M1"/>
<dbReference type="PANTHER" id="PTHR33164:SF43">
    <property type="entry name" value="HTH-TYPE TRANSCRIPTIONAL REPRESSOR YETL"/>
    <property type="match status" value="1"/>
</dbReference>
<dbReference type="PRINTS" id="PR00598">
    <property type="entry name" value="HTHMARR"/>
</dbReference>
<gene>
    <name evidence="2" type="ORF">Airi02_060700</name>
</gene>
<reference evidence="2" key="1">
    <citation type="submission" date="2023-03" db="EMBL/GenBank/DDBJ databases">
        <title>Actinoallomurus iriomotensis NBRC 103684.</title>
        <authorList>
            <person name="Ichikawa N."/>
            <person name="Sato H."/>
            <person name="Tonouchi N."/>
        </authorList>
    </citation>
    <scope>NUCLEOTIDE SEQUENCE</scope>
    <source>
        <strain evidence="2">NBRC 103684</strain>
    </source>
</reference>
<dbReference type="GO" id="GO:0006950">
    <property type="term" value="P:response to stress"/>
    <property type="evidence" value="ECO:0007669"/>
    <property type="project" value="TreeGrafter"/>
</dbReference>
<comment type="caution">
    <text evidence="2">The sequence shown here is derived from an EMBL/GenBank/DDBJ whole genome shotgun (WGS) entry which is preliminary data.</text>
</comment>
<dbReference type="InterPro" id="IPR036390">
    <property type="entry name" value="WH_DNA-bd_sf"/>
</dbReference>
<dbReference type="InterPro" id="IPR036388">
    <property type="entry name" value="WH-like_DNA-bd_sf"/>
</dbReference>
<dbReference type="EMBL" id="BSTK01000009">
    <property type="protein sequence ID" value="GLY88141.1"/>
    <property type="molecule type" value="Genomic_DNA"/>
</dbReference>
<dbReference type="Proteomes" id="UP001165074">
    <property type="component" value="Unassembled WGS sequence"/>
</dbReference>
<dbReference type="PROSITE" id="PS50995">
    <property type="entry name" value="HTH_MARR_2"/>
    <property type="match status" value="1"/>
</dbReference>
<dbReference type="Pfam" id="PF12802">
    <property type="entry name" value="MarR_2"/>
    <property type="match status" value="1"/>
</dbReference>
<accession>A0A9W6S6M1</accession>
<proteinExistence type="predicted"/>
<keyword evidence="3" id="KW-1185">Reference proteome</keyword>
<evidence type="ECO:0000313" key="3">
    <source>
        <dbReference type="Proteomes" id="UP001165074"/>
    </source>
</evidence>
<sequence>MRHDESTPARLRGLPSRLLFLAATQAQRIVGDGLARAGARQYHYALLSALEEFGPASQAALSDRTGIYRSDVVAALNELTRRGFVERAPDPDDRRRNVITMTEPGRRQLHGLDALLAQAQDDLLEPLSGSERRELARLLDRLVGHHARRHDSRT</sequence>
<dbReference type="InterPro" id="IPR000835">
    <property type="entry name" value="HTH_MarR-typ"/>
</dbReference>
<dbReference type="SMART" id="SM00347">
    <property type="entry name" value="HTH_MARR"/>
    <property type="match status" value="1"/>
</dbReference>
<dbReference type="PANTHER" id="PTHR33164">
    <property type="entry name" value="TRANSCRIPTIONAL REGULATOR, MARR FAMILY"/>
    <property type="match status" value="1"/>
</dbReference>
<dbReference type="SUPFAM" id="SSF46785">
    <property type="entry name" value="Winged helix' DNA-binding domain"/>
    <property type="match status" value="1"/>
</dbReference>
<dbReference type="GO" id="GO:0003700">
    <property type="term" value="F:DNA-binding transcription factor activity"/>
    <property type="evidence" value="ECO:0007669"/>
    <property type="project" value="InterPro"/>
</dbReference>
<protein>
    <submittedName>
        <fullName evidence="2">MarR family transcriptional regulator</fullName>
    </submittedName>
</protein>
<dbReference type="RefSeq" id="WP_285577754.1">
    <property type="nucleotide sequence ID" value="NZ_BSTK01000009.1"/>
</dbReference>
<name>A0A9W6S6M1_9ACTN</name>
<evidence type="ECO:0000259" key="1">
    <source>
        <dbReference type="PROSITE" id="PS50995"/>
    </source>
</evidence>
<feature type="domain" description="HTH marR-type" evidence="1">
    <location>
        <begin position="1"/>
        <end position="144"/>
    </location>
</feature>